<sequence>MSDYSVDQQSNLFRLPNELLCFIYDELVEICDEKVTPDGDLTYRSCNDIRSLRAVSNRLRLVGQRYFAKVITNTSFMLIADDIITLREMGKDLTLTPYIHTLRFNPTLPYYGAFEEAEKDGIEIRKEFKDRDFEYLAECQLWEDIRHWGLDHHGYASEWSESIAFLVGILYPFENLKHVDLGSWRDYKTHQRLYLDDTISSWFGDGCSKELQSRVFFLNIFQAALDVVAPHLYFLRVGEMTNIYPAPHFPIPRVNLSLANVRHLEIGFVDQGDEDEKHVFSDPRLFNYVSTMRGLETLLLVGALYPSELQKGLRGFFKNPFPKLRNVKLCLSYITHKFAVEDWFLHLLPPLKAHAKSLRLLILEMEYKSQDWVNILPSITKELSLDELRICFPVSLLEAGLKDKSPNHAKKMTQAPAAKRVDFYYGGKENKNVECRPSVKKWVPIITEGEINDCLPYKPAPK</sequence>
<reference evidence="1" key="1">
    <citation type="journal article" date="2020" name="Stud. Mycol.">
        <title>101 Dothideomycetes genomes: a test case for predicting lifestyles and emergence of pathogens.</title>
        <authorList>
            <person name="Haridas S."/>
            <person name="Albert R."/>
            <person name="Binder M."/>
            <person name="Bloem J."/>
            <person name="Labutti K."/>
            <person name="Salamov A."/>
            <person name="Andreopoulos B."/>
            <person name="Baker S."/>
            <person name="Barry K."/>
            <person name="Bills G."/>
            <person name="Bluhm B."/>
            <person name="Cannon C."/>
            <person name="Castanera R."/>
            <person name="Culley D."/>
            <person name="Daum C."/>
            <person name="Ezra D."/>
            <person name="Gonzalez J."/>
            <person name="Henrissat B."/>
            <person name="Kuo A."/>
            <person name="Liang C."/>
            <person name="Lipzen A."/>
            <person name="Lutzoni F."/>
            <person name="Magnuson J."/>
            <person name="Mondo S."/>
            <person name="Nolan M."/>
            <person name="Ohm R."/>
            <person name="Pangilinan J."/>
            <person name="Park H.-J."/>
            <person name="Ramirez L."/>
            <person name="Alfaro M."/>
            <person name="Sun H."/>
            <person name="Tritt A."/>
            <person name="Yoshinaga Y."/>
            <person name="Zwiers L.-H."/>
            <person name="Turgeon B."/>
            <person name="Goodwin S."/>
            <person name="Spatafora J."/>
            <person name="Crous P."/>
            <person name="Grigoriev I."/>
        </authorList>
    </citation>
    <scope>NUCLEOTIDE SEQUENCE</scope>
    <source>
        <strain evidence="1">CBS 121167</strain>
    </source>
</reference>
<dbReference type="AlphaFoldDB" id="A0A6A6B1A7"/>
<dbReference type="EMBL" id="ML995499">
    <property type="protein sequence ID" value="KAF2137820.1"/>
    <property type="molecule type" value="Genomic_DNA"/>
</dbReference>
<dbReference type="RefSeq" id="XP_033393535.1">
    <property type="nucleotide sequence ID" value="XM_033543482.1"/>
</dbReference>
<evidence type="ECO:0000313" key="2">
    <source>
        <dbReference type="Proteomes" id="UP000799438"/>
    </source>
</evidence>
<keyword evidence="2" id="KW-1185">Reference proteome</keyword>
<organism evidence="1 2">
    <name type="scientific">Aplosporella prunicola CBS 121167</name>
    <dbReference type="NCBI Taxonomy" id="1176127"/>
    <lineage>
        <taxon>Eukaryota</taxon>
        <taxon>Fungi</taxon>
        <taxon>Dikarya</taxon>
        <taxon>Ascomycota</taxon>
        <taxon>Pezizomycotina</taxon>
        <taxon>Dothideomycetes</taxon>
        <taxon>Dothideomycetes incertae sedis</taxon>
        <taxon>Botryosphaeriales</taxon>
        <taxon>Aplosporellaceae</taxon>
        <taxon>Aplosporella</taxon>
    </lineage>
</organism>
<dbReference type="GeneID" id="54300979"/>
<name>A0A6A6B1A7_9PEZI</name>
<evidence type="ECO:0000313" key="1">
    <source>
        <dbReference type="EMBL" id="KAF2137820.1"/>
    </source>
</evidence>
<protein>
    <submittedName>
        <fullName evidence="1">Uncharacterized protein</fullName>
    </submittedName>
</protein>
<proteinExistence type="predicted"/>
<dbReference type="Proteomes" id="UP000799438">
    <property type="component" value="Unassembled WGS sequence"/>
</dbReference>
<gene>
    <name evidence="1" type="ORF">K452DRAFT_311958</name>
</gene>
<accession>A0A6A6B1A7</accession>